<sequence>MEDAYISPPPSAGARTFSDATRRRPDLGTLVTFQRIDKLIPASTTDKNISAVPVPLSGSCVGTIGLAVLLRKCGIDANAGMDDVSMATIKEGMISIGLAKQFDIWSSPSSKLLDYDLTLLEYVYQVSKLTNDPELNVKIYYGLKKDHDEQTIQDVYRSGNFVIKVLQMRREKSQVIQSLRVMTSPPEDPCSGILGIGSLSSQTLGDLRDKITAMQAVLNFVHFECSCLTPRSRSRLATKHQFCLPDETPLHDTTAFEDYVNLLDETCPYENSVPSIKLRFKDASSSLIDEDKSKLALAASGGNQQAQKVENSNISPSSLDEIQWRRVIKNCQVMHGWYIDRANNEAKMAPKPAFRLRPGLNLDPDGMEGAGAGDAIPNYGVTDGTQIDVVTAETDIRNSLVRNNFEKSSIDSKMAIGYAGIGVSAAATSSTESQSAQLAENKSSTKENIGKYKLPRVTLFLNADDLVPTKEFIENIEKIKKQADATDIRKFHEKFGKFFCHQVVLGGMLLSTKTLIGNETVEEEKQRCDFKRAIGMSISSPLQVVIGADSKREDTSGANQNANRSYRDNSDSVVFEAVGGNTILASNPAQWCATVGDHNNWRVIGRADMKPILESLAECGEPRCDDAAKVFAEASQVPVTKFIDVPKSSKIIAQFRFKRRSTNEDRTHYLRHNIHTLITPTSTTERRNMPEKFQGPRVEPYDHTWKDEDGIWTIAPILDARAACKGPTQLVDGSMVTIRSGGDSQTPWFLSVLRTSAGIFVPCITTSEQFIWRIREVLRPNSTKSTIPRQSSFKPLRHDARLCLTFEFVDNPRGYRDFKDDDRGFRNVEYPDSDTGRLFLVESTKRSDTWPDRRVLLLADGSVFRSESCARIMDLDDAEISVRIAHFNIDVRDSTDDAYDILQKDGNSIVARHEEQQKKLKAGDQGASA</sequence>
<dbReference type="AlphaFoldDB" id="A0A135T0H0"/>
<evidence type="ECO:0000313" key="4">
    <source>
        <dbReference type="Proteomes" id="UP000070121"/>
    </source>
</evidence>
<dbReference type="InterPro" id="IPR020864">
    <property type="entry name" value="MACPF"/>
</dbReference>
<accession>A0A135T0H0</accession>
<evidence type="ECO:0000256" key="1">
    <source>
        <dbReference type="SAM" id="MobiDB-lite"/>
    </source>
</evidence>
<reference evidence="3 4" key="1">
    <citation type="submission" date="2014-02" db="EMBL/GenBank/DDBJ databases">
        <title>The genome sequence of Colletotrichum salicis CBS 607.94.</title>
        <authorList>
            <person name="Baroncelli R."/>
            <person name="Thon M.R."/>
        </authorList>
    </citation>
    <scope>NUCLEOTIDE SEQUENCE [LARGE SCALE GENOMIC DNA]</scope>
    <source>
        <strain evidence="3 4">CBS 607.94</strain>
    </source>
</reference>
<dbReference type="Proteomes" id="UP000070121">
    <property type="component" value="Unassembled WGS sequence"/>
</dbReference>
<dbReference type="STRING" id="1209931.A0A135T0H0"/>
<proteinExistence type="predicted"/>
<organism evidence="3 4">
    <name type="scientific">Colletotrichum salicis</name>
    <dbReference type="NCBI Taxonomy" id="1209931"/>
    <lineage>
        <taxon>Eukaryota</taxon>
        <taxon>Fungi</taxon>
        <taxon>Dikarya</taxon>
        <taxon>Ascomycota</taxon>
        <taxon>Pezizomycotina</taxon>
        <taxon>Sordariomycetes</taxon>
        <taxon>Hypocreomycetidae</taxon>
        <taxon>Glomerellales</taxon>
        <taxon>Glomerellaceae</taxon>
        <taxon>Colletotrichum</taxon>
        <taxon>Colletotrichum acutatum species complex</taxon>
    </lineage>
</organism>
<feature type="region of interest" description="Disordered" evidence="1">
    <location>
        <begin position="681"/>
        <end position="700"/>
    </location>
</feature>
<name>A0A135T0H0_9PEZI</name>
<gene>
    <name evidence="3" type="ORF">CSAL01_07858</name>
</gene>
<dbReference type="OrthoDB" id="2562973at2759"/>
<protein>
    <recommendedName>
        <fullName evidence="2">MACPF domain-containing protein</fullName>
    </recommendedName>
</protein>
<evidence type="ECO:0000259" key="2">
    <source>
        <dbReference type="Pfam" id="PF01823"/>
    </source>
</evidence>
<dbReference type="Pfam" id="PF01823">
    <property type="entry name" value="MACPF"/>
    <property type="match status" value="1"/>
</dbReference>
<dbReference type="EMBL" id="JFFI01002156">
    <property type="protein sequence ID" value="KXH41605.1"/>
    <property type="molecule type" value="Genomic_DNA"/>
</dbReference>
<evidence type="ECO:0000313" key="3">
    <source>
        <dbReference type="EMBL" id="KXH41605.1"/>
    </source>
</evidence>
<feature type="domain" description="MACPF" evidence="2">
    <location>
        <begin position="430"/>
        <end position="599"/>
    </location>
</feature>
<comment type="caution">
    <text evidence="3">The sequence shown here is derived from an EMBL/GenBank/DDBJ whole genome shotgun (WGS) entry which is preliminary data.</text>
</comment>
<keyword evidence="4" id="KW-1185">Reference proteome</keyword>